<dbReference type="RefSeq" id="WP_311426086.1">
    <property type="nucleotide sequence ID" value="NZ_JAVRIA010000001.1"/>
</dbReference>
<evidence type="ECO:0000256" key="1">
    <source>
        <dbReference type="SAM" id="Phobius"/>
    </source>
</evidence>
<evidence type="ECO:0000313" key="3">
    <source>
        <dbReference type="Proteomes" id="UP001259492"/>
    </source>
</evidence>
<keyword evidence="1" id="KW-0472">Membrane</keyword>
<sequence length="170" mass="18881">MEHETAPIKPIAYTYGLYSALISIVVLIIMYVANLDKSWILSIASFVLGVLVFVYGIKAYKLSNSNMLSIGQAVKVGLAIAVVGGLISAIYSYVHYEFIYPEFIDMQMDTAREQMLERNPNMTQEQIDQAMSMSSMFMTSTFFSLMSVIGSLIFGLIVSLIAGLIMRSDQ</sequence>
<accession>A0ABU2YGL3</accession>
<dbReference type="EMBL" id="JAVRIA010000001">
    <property type="protein sequence ID" value="MDT0557315.1"/>
    <property type="molecule type" value="Genomic_DNA"/>
</dbReference>
<dbReference type="Pfam" id="PF13858">
    <property type="entry name" value="DUF4199"/>
    <property type="match status" value="1"/>
</dbReference>
<name>A0ABU2YGL3_9FLAO</name>
<comment type="caution">
    <text evidence="2">The sequence shown here is derived from an EMBL/GenBank/DDBJ whole genome shotgun (WGS) entry which is preliminary data.</text>
</comment>
<feature type="transmembrane region" description="Helical" evidence="1">
    <location>
        <begin position="12"/>
        <end position="33"/>
    </location>
</feature>
<dbReference type="Proteomes" id="UP001259492">
    <property type="component" value="Unassembled WGS sequence"/>
</dbReference>
<reference evidence="2 3" key="1">
    <citation type="submission" date="2023-09" db="EMBL/GenBank/DDBJ databases">
        <authorList>
            <person name="Rey-Velasco X."/>
        </authorList>
    </citation>
    <scope>NUCLEOTIDE SEQUENCE [LARGE SCALE GENOMIC DNA]</scope>
    <source>
        <strain evidence="2 3">W332</strain>
    </source>
</reference>
<keyword evidence="3" id="KW-1185">Reference proteome</keyword>
<organism evidence="2 3">
    <name type="scientific">Microcosmobacter mediterraneus</name>
    <dbReference type="NCBI Taxonomy" id="3075607"/>
    <lineage>
        <taxon>Bacteria</taxon>
        <taxon>Pseudomonadati</taxon>
        <taxon>Bacteroidota</taxon>
        <taxon>Flavobacteriia</taxon>
        <taxon>Flavobacteriales</taxon>
        <taxon>Flavobacteriaceae</taxon>
        <taxon>Microcosmobacter</taxon>
    </lineage>
</organism>
<protein>
    <submittedName>
        <fullName evidence="2">DUF4199 domain-containing protein</fullName>
    </submittedName>
</protein>
<feature type="transmembrane region" description="Helical" evidence="1">
    <location>
        <begin position="78"/>
        <end position="96"/>
    </location>
</feature>
<gene>
    <name evidence="2" type="ORF">RM697_01565</name>
</gene>
<keyword evidence="1" id="KW-1133">Transmembrane helix</keyword>
<dbReference type="InterPro" id="IPR025250">
    <property type="entry name" value="DUF4199"/>
</dbReference>
<feature type="transmembrane region" description="Helical" evidence="1">
    <location>
        <begin position="39"/>
        <end position="57"/>
    </location>
</feature>
<proteinExistence type="predicted"/>
<evidence type="ECO:0000313" key="2">
    <source>
        <dbReference type="EMBL" id="MDT0557315.1"/>
    </source>
</evidence>
<keyword evidence="1" id="KW-0812">Transmembrane</keyword>
<feature type="transmembrane region" description="Helical" evidence="1">
    <location>
        <begin position="142"/>
        <end position="165"/>
    </location>
</feature>